<evidence type="ECO:0000313" key="2">
    <source>
        <dbReference type="Proteomes" id="UP001161390"/>
    </source>
</evidence>
<proteinExistence type="predicted"/>
<protein>
    <submittedName>
        <fullName evidence="1">Uncharacterized protein</fullName>
    </submittedName>
</protein>
<accession>A0ABQ5UZX1</accession>
<dbReference type="EMBL" id="BSNJ01000003">
    <property type="protein sequence ID" value="GLQ20469.1"/>
    <property type="molecule type" value="Genomic_DNA"/>
</dbReference>
<sequence length="197" mass="22219">MGVCTVTLPNAKAAQAWSRRTGLDVGAYAVVIEPPFDRPLDDTPLAALERARTWLDVSEGCGLSLKFEDYEMLQFEAVSAFEIRFIERALNSQKLDDLKQPSCPALSPEDYAFVLTLGFDEIGHVQWLVEEALKKKLCAADFMRRLRLSIKNRREDRLEKGLPEREEQDCATGRARAIAQLGELLKRYQGLSLETEA</sequence>
<keyword evidence="2" id="KW-1185">Reference proteome</keyword>
<organism evidence="1 2">
    <name type="scientific">Algimonas porphyrae</name>
    <dbReference type="NCBI Taxonomy" id="1128113"/>
    <lineage>
        <taxon>Bacteria</taxon>
        <taxon>Pseudomonadati</taxon>
        <taxon>Pseudomonadota</taxon>
        <taxon>Alphaproteobacteria</taxon>
        <taxon>Maricaulales</taxon>
        <taxon>Robiginitomaculaceae</taxon>
        <taxon>Algimonas</taxon>
    </lineage>
</organism>
<name>A0ABQ5UZX1_9PROT</name>
<reference evidence="1" key="1">
    <citation type="journal article" date="2014" name="Int. J. Syst. Evol. Microbiol.">
        <title>Complete genome of a new Firmicutes species belonging to the dominant human colonic microbiota ('Ruminococcus bicirculans') reveals two chromosomes and a selective capacity to utilize plant glucans.</title>
        <authorList>
            <consortium name="NISC Comparative Sequencing Program"/>
            <person name="Wegmann U."/>
            <person name="Louis P."/>
            <person name="Goesmann A."/>
            <person name="Henrissat B."/>
            <person name="Duncan S.H."/>
            <person name="Flint H.J."/>
        </authorList>
    </citation>
    <scope>NUCLEOTIDE SEQUENCE</scope>
    <source>
        <strain evidence="1">NBRC 108216</strain>
    </source>
</reference>
<evidence type="ECO:0000313" key="1">
    <source>
        <dbReference type="EMBL" id="GLQ20469.1"/>
    </source>
</evidence>
<dbReference type="Proteomes" id="UP001161390">
    <property type="component" value="Unassembled WGS sequence"/>
</dbReference>
<gene>
    <name evidence="1" type="ORF">GCM10007854_14240</name>
</gene>
<dbReference type="RefSeq" id="WP_284371104.1">
    <property type="nucleotide sequence ID" value="NZ_BSNJ01000003.1"/>
</dbReference>
<comment type="caution">
    <text evidence="1">The sequence shown here is derived from an EMBL/GenBank/DDBJ whole genome shotgun (WGS) entry which is preliminary data.</text>
</comment>
<reference evidence="1" key="2">
    <citation type="submission" date="2023-01" db="EMBL/GenBank/DDBJ databases">
        <title>Draft genome sequence of Algimonas porphyrae strain NBRC 108216.</title>
        <authorList>
            <person name="Sun Q."/>
            <person name="Mori K."/>
        </authorList>
    </citation>
    <scope>NUCLEOTIDE SEQUENCE</scope>
    <source>
        <strain evidence="1">NBRC 108216</strain>
    </source>
</reference>